<dbReference type="EMBL" id="RBKS01000001">
    <property type="protein sequence ID" value="RKR75682.1"/>
    <property type="molecule type" value="Genomic_DNA"/>
</dbReference>
<reference evidence="1" key="1">
    <citation type="submission" date="2018-10" db="EMBL/GenBank/DDBJ databases">
        <title>Sequencing the genomes of 1000 actinobacteria strains.</title>
        <authorList>
            <person name="Klenk H.-P."/>
        </authorList>
    </citation>
    <scope>NUCLEOTIDE SEQUENCE [LARGE SCALE GENOMIC DNA]</scope>
    <source>
        <strain evidence="1">DSM 17894</strain>
    </source>
</reference>
<organism evidence="1 2">
    <name type="scientific">Frondihabitans australicus</name>
    <dbReference type="NCBI Taxonomy" id="386892"/>
    <lineage>
        <taxon>Bacteria</taxon>
        <taxon>Bacillati</taxon>
        <taxon>Actinomycetota</taxon>
        <taxon>Actinomycetes</taxon>
        <taxon>Micrococcales</taxon>
        <taxon>Microbacteriaceae</taxon>
        <taxon>Frondihabitans</taxon>
    </lineage>
</organism>
<name>A0A495II16_9MICO</name>
<dbReference type="RefSeq" id="WP_121370450.1">
    <property type="nucleotide sequence ID" value="NZ_RBKS01000001.1"/>
</dbReference>
<keyword evidence="2" id="KW-1185">Reference proteome</keyword>
<dbReference type="AlphaFoldDB" id="A0A495II16"/>
<comment type="caution">
    <text evidence="1">The sequence shown here is derived from an EMBL/GenBank/DDBJ whole genome shotgun (WGS) entry which is preliminary data.</text>
</comment>
<accession>A0A495II16</accession>
<evidence type="ECO:0000313" key="1">
    <source>
        <dbReference type="EMBL" id="RKR75682.1"/>
    </source>
</evidence>
<proteinExistence type="predicted"/>
<evidence type="ECO:0000313" key="2">
    <source>
        <dbReference type="Proteomes" id="UP000280008"/>
    </source>
</evidence>
<gene>
    <name evidence="1" type="ORF">C8E83_2830</name>
</gene>
<protein>
    <submittedName>
        <fullName evidence="1">Uncharacterized protein</fullName>
    </submittedName>
</protein>
<sequence>MNATQNTSTAIRTLRGSYTGTGHGLAGTFTGRRTDDLAGRSTGHYVSSQDRGSARAVFGRYTDSERVADLPAVVEASADVDHRVAA</sequence>
<dbReference type="Proteomes" id="UP000280008">
    <property type="component" value="Unassembled WGS sequence"/>
</dbReference>